<keyword evidence="11 13" id="KW-0012">Acyltransferase</keyword>
<comment type="caution">
    <text evidence="15">The sequence shown here is derived from an EMBL/GenBank/DDBJ whole genome shotgun (WGS) entry which is preliminary data.</text>
</comment>
<feature type="transmembrane region" description="Helical" evidence="14">
    <location>
        <begin position="115"/>
        <end position="137"/>
    </location>
</feature>
<comment type="pathway">
    <text evidence="2">Glycan biosynthesis; alginate biosynthesis.</text>
</comment>
<evidence type="ECO:0000256" key="7">
    <source>
        <dbReference type="ARBA" id="ARBA00022692"/>
    </source>
</evidence>
<evidence type="ECO:0000256" key="9">
    <source>
        <dbReference type="ARBA" id="ARBA00022989"/>
    </source>
</evidence>
<evidence type="ECO:0000256" key="12">
    <source>
        <dbReference type="ARBA" id="ARBA00031030"/>
    </source>
</evidence>
<feature type="transmembrane region" description="Helical" evidence="14">
    <location>
        <begin position="43"/>
        <end position="65"/>
    </location>
</feature>
<keyword evidence="6 13" id="KW-0808">Transferase</keyword>
<feature type="transmembrane region" description="Helical" evidence="14">
    <location>
        <begin position="353"/>
        <end position="371"/>
    </location>
</feature>
<evidence type="ECO:0000256" key="4">
    <source>
        <dbReference type="ARBA" id="ARBA00016084"/>
    </source>
</evidence>
<dbReference type="PIRSF" id="PIRSF500217">
    <property type="entry name" value="AlgI"/>
    <property type="match status" value="1"/>
</dbReference>
<dbReference type="PANTHER" id="PTHR13285">
    <property type="entry name" value="ACYLTRANSFERASE"/>
    <property type="match status" value="1"/>
</dbReference>
<keyword evidence="9 14" id="KW-1133">Transmembrane helix</keyword>
<protein>
    <recommendedName>
        <fullName evidence="4">Probable alginate O-acetylase AlgI</fullName>
    </recommendedName>
    <alternativeName>
        <fullName evidence="12">Alginate biosynthesis protein AlgI</fullName>
    </alternativeName>
</protein>
<dbReference type="GO" id="GO:0042121">
    <property type="term" value="P:alginic acid biosynthetic process"/>
    <property type="evidence" value="ECO:0007669"/>
    <property type="project" value="UniProtKB-KW"/>
</dbReference>
<dbReference type="EMBL" id="VFYP01000003">
    <property type="protein sequence ID" value="TPP06748.1"/>
    <property type="molecule type" value="Genomic_DNA"/>
</dbReference>
<evidence type="ECO:0000256" key="3">
    <source>
        <dbReference type="ARBA" id="ARBA00010323"/>
    </source>
</evidence>
<proteinExistence type="inferred from homology"/>
<evidence type="ECO:0000256" key="10">
    <source>
        <dbReference type="ARBA" id="ARBA00023136"/>
    </source>
</evidence>
<dbReference type="InterPro" id="IPR051085">
    <property type="entry name" value="MB_O-acyltransferase"/>
</dbReference>
<evidence type="ECO:0000256" key="14">
    <source>
        <dbReference type="SAM" id="Phobius"/>
    </source>
</evidence>
<evidence type="ECO:0000256" key="11">
    <source>
        <dbReference type="ARBA" id="ARBA00023315"/>
    </source>
</evidence>
<accession>A0A504TVH7</accession>
<gene>
    <name evidence="15" type="ORF">FJQ55_18595</name>
</gene>
<feature type="transmembrane region" description="Helical" evidence="14">
    <location>
        <begin position="378"/>
        <end position="400"/>
    </location>
</feature>
<dbReference type="Proteomes" id="UP000316429">
    <property type="component" value="Unassembled WGS sequence"/>
</dbReference>
<comment type="similarity">
    <text evidence="3 13">Belongs to the membrane-bound acyltransferase family.</text>
</comment>
<dbReference type="InterPro" id="IPR028362">
    <property type="entry name" value="AlgI"/>
</dbReference>
<feature type="transmembrane region" description="Helical" evidence="14">
    <location>
        <begin position="185"/>
        <end position="204"/>
    </location>
</feature>
<keyword evidence="5 13" id="KW-1003">Cell membrane</keyword>
<dbReference type="OrthoDB" id="139172at2"/>
<evidence type="ECO:0000256" key="2">
    <source>
        <dbReference type="ARBA" id="ARBA00005182"/>
    </source>
</evidence>
<feature type="transmembrane region" description="Helical" evidence="14">
    <location>
        <begin position="7"/>
        <end position="23"/>
    </location>
</feature>
<reference evidence="15 16" key="1">
    <citation type="submission" date="2019-06" db="EMBL/GenBank/DDBJ databases">
        <title>Rhizobium sp. CL12 isolated from roots of soybean.</title>
        <authorList>
            <person name="Wang C."/>
        </authorList>
    </citation>
    <scope>NUCLEOTIDE SEQUENCE [LARGE SCALE GENOMIC DNA]</scope>
    <source>
        <strain evidence="15 16">CL12</strain>
    </source>
</reference>
<evidence type="ECO:0000256" key="1">
    <source>
        <dbReference type="ARBA" id="ARBA00004651"/>
    </source>
</evidence>
<dbReference type="GO" id="GO:0016746">
    <property type="term" value="F:acyltransferase activity"/>
    <property type="evidence" value="ECO:0007669"/>
    <property type="project" value="UniProtKB-KW"/>
</dbReference>
<keyword evidence="8" id="KW-0016">Alginate biosynthesis</keyword>
<dbReference type="PANTHER" id="PTHR13285:SF23">
    <property type="entry name" value="TEICHOIC ACID D-ALANYLTRANSFERASE"/>
    <property type="match status" value="1"/>
</dbReference>
<dbReference type="PIRSF" id="PIRSF016636">
    <property type="entry name" value="AlgI_DltB"/>
    <property type="match status" value="1"/>
</dbReference>
<name>A0A504TVH7_9HYPH</name>
<feature type="transmembrane region" description="Helical" evidence="14">
    <location>
        <begin position="77"/>
        <end position="95"/>
    </location>
</feature>
<organism evidence="15 16">
    <name type="scientific">Rhizobium glycinendophyticum</name>
    <dbReference type="NCBI Taxonomy" id="2589807"/>
    <lineage>
        <taxon>Bacteria</taxon>
        <taxon>Pseudomonadati</taxon>
        <taxon>Pseudomonadota</taxon>
        <taxon>Alphaproteobacteria</taxon>
        <taxon>Hyphomicrobiales</taxon>
        <taxon>Rhizobiaceae</taxon>
        <taxon>Rhizobium/Agrobacterium group</taxon>
        <taxon>Rhizobium</taxon>
    </lineage>
</organism>
<sequence>MVFSSETFLFLFLPLFLSAYYLTPERLRSWTILIGSYIFYCWWRADFLLLFIAVTAWAYGCGLLIDRWEGQARAKTTLVIGVIGCLIVLGIFKYLNFFMDSFAALIGTTPEELGYHWQLILPIGVSFYVFHAIGYIVDVYRKDTPATRSFVDFAAFMALFPHMIAGPVLRFRDLTDQFIKREHSLPIFTSGLYIFTIGLAKKVLIADTVAPIADQAFSMANPTAVESWLGAIAYMLQLYFDFSGYSDMAIGLALMMGFRFKQNFNTPYLSLSITEFWQRWHISLSTWLRDYLYIPLGGNRKGSARTYVNLFLVMLLGGLWHGAAWTYVIWGAWHGGWLAVERYTGWAKKAPPRLISLPFTLLLVLIGWVMFRAASVEGAFTVYGGMLGLNGIAPGIEFLANVTRENILFLVLAILAVCGEPYFKKLTDAEISAEAHGFEVTGNGIAVARPSLAYPIAMSLLLVVTVARLSEQSVSPFLYFQF</sequence>
<dbReference type="InterPro" id="IPR004299">
    <property type="entry name" value="MBOAT_fam"/>
</dbReference>
<dbReference type="InterPro" id="IPR024194">
    <property type="entry name" value="Ac/AlaTfrase_AlgI/DltB"/>
</dbReference>
<feature type="transmembrane region" description="Helical" evidence="14">
    <location>
        <begin position="149"/>
        <end position="165"/>
    </location>
</feature>
<evidence type="ECO:0000256" key="13">
    <source>
        <dbReference type="PIRNR" id="PIRNR016636"/>
    </source>
</evidence>
<feature type="transmembrane region" description="Helical" evidence="14">
    <location>
        <begin position="310"/>
        <end position="333"/>
    </location>
</feature>
<evidence type="ECO:0000313" key="15">
    <source>
        <dbReference type="EMBL" id="TPP06748.1"/>
    </source>
</evidence>
<evidence type="ECO:0000313" key="16">
    <source>
        <dbReference type="Proteomes" id="UP000316429"/>
    </source>
</evidence>
<keyword evidence="10 13" id="KW-0472">Membrane</keyword>
<keyword evidence="7 14" id="KW-0812">Transmembrane</keyword>
<comment type="subcellular location">
    <subcellularLocation>
        <location evidence="1">Cell membrane</location>
        <topology evidence="1">Multi-pass membrane protein</topology>
    </subcellularLocation>
</comment>
<evidence type="ECO:0000256" key="8">
    <source>
        <dbReference type="ARBA" id="ARBA00022841"/>
    </source>
</evidence>
<dbReference type="AlphaFoldDB" id="A0A504TVH7"/>
<keyword evidence="16" id="KW-1185">Reference proteome</keyword>
<dbReference type="Pfam" id="PF03062">
    <property type="entry name" value="MBOAT"/>
    <property type="match status" value="1"/>
</dbReference>
<dbReference type="GO" id="GO:0005886">
    <property type="term" value="C:plasma membrane"/>
    <property type="evidence" value="ECO:0007669"/>
    <property type="project" value="UniProtKB-SubCell"/>
</dbReference>
<evidence type="ECO:0000256" key="5">
    <source>
        <dbReference type="ARBA" id="ARBA00022475"/>
    </source>
</evidence>
<evidence type="ECO:0000256" key="6">
    <source>
        <dbReference type="ARBA" id="ARBA00022679"/>
    </source>
</evidence>
<dbReference type="RefSeq" id="WP_140830702.1">
    <property type="nucleotide sequence ID" value="NZ_VFYP01000003.1"/>
</dbReference>